<feature type="compositionally biased region" description="Polar residues" evidence="1">
    <location>
        <begin position="39"/>
        <end position="58"/>
    </location>
</feature>
<dbReference type="EMBL" id="MU790639">
    <property type="protein sequence ID" value="KAJ3995791.1"/>
    <property type="molecule type" value="Genomic_DNA"/>
</dbReference>
<dbReference type="Proteomes" id="UP001163828">
    <property type="component" value="Unassembled WGS sequence"/>
</dbReference>
<proteinExistence type="predicted"/>
<feature type="region of interest" description="Disordered" evidence="1">
    <location>
        <begin position="140"/>
        <end position="172"/>
    </location>
</feature>
<evidence type="ECO:0000313" key="2">
    <source>
        <dbReference type="EMBL" id="KAJ3995791.1"/>
    </source>
</evidence>
<comment type="caution">
    <text evidence="2">The sequence shown here is derived from an EMBL/GenBank/DDBJ whole genome shotgun (WGS) entry which is preliminary data.</text>
</comment>
<protein>
    <submittedName>
        <fullName evidence="2">Uncharacterized protein</fullName>
    </submittedName>
</protein>
<feature type="compositionally biased region" description="Basic and acidic residues" evidence="1">
    <location>
        <begin position="162"/>
        <end position="172"/>
    </location>
</feature>
<evidence type="ECO:0000313" key="3">
    <source>
        <dbReference type="Proteomes" id="UP001163828"/>
    </source>
</evidence>
<feature type="region of interest" description="Disordered" evidence="1">
    <location>
        <begin position="1"/>
        <end position="97"/>
    </location>
</feature>
<organism evidence="2 3">
    <name type="scientific">Lentinula boryana</name>
    <dbReference type="NCBI Taxonomy" id="40481"/>
    <lineage>
        <taxon>Eukaryota</taxon>
        <taxon>Fungi</taxon>
        <taxon>Dikarya</taxon>
        <taxon>Basidiomycota</taxon>
        <taxon>Agaricomycotina</taxon>
        <taxon>Agaricomycetes</taxon>
        <taxon>Agaricomycetidae</taxon>
        <taxon>Agaricales</taxon>
        <taxon>Marasmiineae</taxon>
        <taxon>Omphalotaceae</taxon>
        <taxon>Lentinula</taxon>
    </lineage>
</organism>
<name>A0ABQ8QBD4_9AGAR</name>
<reference evidence="2" key="1">
    <citation type="submission" date="2022-08" db="EMBL/GenBank/DDBJ databases">
        <authorList>
            <consortium name="DOE Joint Genome Institute"/>
            <person name="Min B."/>
            <person name="Riley R."/>
            <person name="Sierra-Patev S."/>
            <person name="Naranjo-Ortiz M."/>
            <person name="Looney B."/>
            <person name="Konkel Z."/>
            <person name="Slot J.C."/>
            <person name="Sakamoto Y."/>
            <person name="Steenwyk J.L."/>
            <person name="Rokas A."/>
            <person name="Carro J."/>
            <person name="Camarero S."/>
            <person name="Ferreira P."/>
            <person name="Molpeceres G."/>
            <person name="Ruiz-Duenas F.J."/>
            <person name="Serrano A."/>
            <person name="Henrissat B."/>
            <person name="Drula E."/>
            <person name="Hughes K.W."/>
            <person name="Mata J.L."/>
            <person name="Ishikawa N.K."/>
            <person name="Vargas-Isla R."/>
            <person name="Ushijima S."/>
            <person name="Smith C.A."/>
            <person name="Ahrendt S."/>
            <person name="Andreopoulos W."/>
            <person name="He G."/>
            <person name="Labutti K."/>
            <person name="Lipzen A."/>
            <person name="Ng V."/>
            <person name="Sandor L."/>
            <person name="Barry K."/>
            <person name="Martinez A.T."/>
            <person name="Xiao Y."/>
            <person name="Gibbons J.G."/>
            <person name="Terashima K."/>
            <person name="Hibbett D.S."/>
            <person name="Grigoriev I.V."/>
        </authorList>
    </citation>
    <scope>NUCLEOTIDE SEQUENCE</scope>
    <source>
        <strain evidence="2">TFB10827</strain>
    </source>
</reference>
<accession>A0ABQ8QBD4</accession>
<evidence type="ECO:0000256" key="1">
    <source>
        <dbReference type="SAM" id="MobiDB-lite"/>
    </source>
</evidence>
<gene>
    <name evidence="2" type="ORF">F5050DRAFT_1808372</name>
</gene>
<sequence>MSFTSDPQSFYEYAMSLPEHDSDSADSNNNESDHPYAHSDNSSEPDYDNSYHSDSNPDSDAHSEHPSKISENLDFDYSPTGSPEPSETSETSDYHIYLGPDGRLLESERQRRLDLGLCFYCGGEHLQAYCNRLRNRNHFDSHSENSEASEPNLDMSDEYSIDSDHSDSSFYY</sequence>
<feature type="compositionally biased region" description="Basic and acidic residues" evidence="1">
    <location>
        <begin position="59"/>
        <end position="68"/>
    </location>
</feature>
<keyword evidence="3" id="KW-1185">Reference proteome</keyword>
<feature type="compositionally biased region" description="Low complexity" evidence="1">
    <location>
        <begin position="78"/>
        <end position="91"/>
    </location>
</feature>